<dbReference type="Pfam" id="PF00651">
    <property type="entry name" value="BTB"/>
    <property type="match status" value="1"/>
</dbReference>
<keyword evidence="4" id="KW-1185">Reference proteome</keyword>
<protein>
    <recommendedName>
        <fullName evidence="2">BTB domain-containing protein</fullName>
    </recommendedName>
</protein>
<name>A0A9P7AL80_9AGAM</name>
<organism evidence="3 4">
    <name type="scientific">Suillus plorans</name>
    <dbReference type="NCBI Taxonomy" id="116603"/>
    <lineage>
        <taxon>Eukaryota</taxon>
        <taxon>Fungi</taxon>
        <taxon>Dikarya</taxon>
        <taxon>Basidiomycota</taxon>
        <taxon>Agaricomycotina</taxon>
        <taxon>Agaricomycetes</taxon>
        <taxon>Agaricomycetidae</taxon>
        <taxon>Boletales</taxon>
        <taxon>Suillineae</taxon>
        <taxon>Suillaceae</taxon>
        <taxon>Suillus</taxon>
    </lineage>
</organism>
<dbReference type="Proteomes" id="UP000719766">
    <property type="component" value="Unassembled WGS sequence"/>
</dbReference>
<dbReference type="RefSeq" id="XP_041157618.1">
    <property type="nucleotide sequence ID" value="XM_041303525.1"/>
</dbReference>
<sequence length="343" mass="37897">MSSSQDRVGRVVNHKDYYLRGGDLNVLIGNHHYRIHSYFFYRESLVWRNMLDASPDGGDHGTTDSPSPFTLDDVKSEDFERFLWVIYNPQYSLYDAPVETWLSILNLAHRWNFWNIKDLAIRELEKLNIEPIEKIVAYHEYKINKTLLLPAYIAMCKREKSISLAEGTKLGMETVLRLADARERARQQAAESGIRSPTFDDFEDAQMEDMIREVFGIAPRPTSPGRHSRNSSDAFNSFGGTANQNGFGFTPQKANGETTPGFNGFNPPTNKPVDPLHVSTDATAPPPTNGSTAKTDGKKPQAPPKDEKSSPEANGAPPQQAAPGATDNKGGAGGKANGTGKNK</sequence>
<proteinExistence type="predicted"/>
<dbReference type="OrthoDB" id="2593747at2759"/>
<dbReference type="GeneID" id="64597289"/>
<dbReference type="AlphaFoldDB" id="A0A9P7AL80"/>
<dbReference type="SUPFAM" id="SSF54695">
    <property type="entry name" value="POZ domain"/>
    <property type="match status" value="1"/>
</dbReference>
<dbReference type="EMBL" id="JABBWE010000048">
    <property type="protein sequence ID" value="KAG1790664.1"/>
    <property type="molecule type" value="Genomic_DNA"/>
</dbReference>
<feature type="region of interest" description="Disordered" evidence="1">
    <location>
        <begin position="217"/>
        <end position="343"/>
    </location>
</feature>
<accession>A0A9P7AL80</accession>
<evidence type="ECO:0000259" key="2">
    <source>
        <dbReference type="Pfam" id="PF00651"/>
    </source>
</evidence>
<gene>
    <name evidence="3" type="ORF">HD556DRAFT_1389963</name>
</gene>
<evidence type="ECO:0000256" key="1">
    <source>
        <dbReference type="SAM" id="MobiDB-lite"/>
    </source>
</evidence>
<dbReference type="InterPro" id="IPR000210">
    <property type="entry name" value="BTB/POZ_dom"/>
</dbReference>
<dbReference type="Gene3D" id="3.30.710.10">
    <property type="entry name" value="Potassium Channel Kv1.1, Chain A"/>
    <property type="match status" value="1"/>
</dbReference>
<reference evidence="3" key="1">
    <citation type="journal article" date="2020" name="New Phytol.">
        <title>Comparative genomics reveals dynamic genome evolution in host specialist ectomycorrhizal fungi.</title>
        <authorList>
            <person name="Lofgren L.A."/>
            <person name="Nguyen N.H."/>
            <person name="Vilgalys R."/>
            <person name="Ruytinx J."/>
            <person name="Liao H.L."/>
            <person name="Branco S."/>
            <person name="Kuo A."/>
            <person name="LaButti K."/>
            <person name="Lipzen A."/>
            <person name="Andreopoulos W."/>
            <person name="Pangilinan J."/>
            <person name="Riley R."/>
            <person name="Hundley H."/>
            <person name="Na H."/>
            <person name="Barry K."/>
            <person name="Grigoriev I.V."/>
            <person name="Stajich J.E."/>
            <person name="Kennedy P.G."/>
        </authorList>
    </citation>
    <scope>NUCLEOTIDE SEQUENCE</scope>
    <source>
        <strain evidence="3">S12</strain>
    </source>
</reference>
<evidence type="ECO:0000313" key="3">
    <source>
        <dbReference type="EMBL" id="KAG1790664.1"/>
    </source>
</evidence>
<feature type="domain" description="BTB" evidence="2">
    <location>
        <begin position="23"/>
        <end position="125"/>
    </location>
</feature>
<comment type="caution">
    <text evidence="3">The sequence shown here is derived from an EMBL/GenBank/DDBJ whole genome shotgun (WGS) entry which is preliminary data.</text>
</comment>
<feature type="compositionally biased region" description="Polar residues" evidence="1">
    <location>
        <begin position="231"/>
        <end position="261"/>
    </location>
</feature>
<feature type="compositionally biased region" description="Low complexity" evidence="1">
    <location>
        <begin position="315"/>
        <end position="329"/>
    </location>
</feature>
<feature type="compositionally biased region" description="Basic and acidic residues" evidence="1">
    <location>
        <begin position="295"/>
        <end position="310"/>
    </location>
</feature>
<dbReference type="InterPro" id="IPR011333">
    <property type="entry name" value="SKP1/BTB/POZ_sf"/>
</dbReference>
<evidence type="ECO:0000313" key="4">
    <source>
        <dbReference type="Proteomes" id="UP000719766"/>
    </source>
</evidence>